<keyword evidence="2" id="KW-0255">Endonuclease</keyword>
<dbReference type="REBASE" id="23854">
    <property type="entry name" value="DloTORF2919P"/>
</dbReference>
<evidence type="ECO:0000313" key="6">
    <source>
        <dbReference type="Proteomes" id="UP000004016"/>
    </source>
</evidence>
<dbReference type="RefSeq" id="WP_006427454.1">
    <property type="nucleotide sequence ID" value="NZ_DS264400.1"/>
</dbReference>
<evidence type="ECO:0000256" key="1">
    <source>
        <dbReference type="ARBA" id="ARBA00022722"/>
    </source>
</evidence>
<dbReference type="SUPFAM" id="SSF52980">
    <property type="entry name" value="Restriction endonuclease-like"/>
    <property type="match status" value="2"/>
</dbReference>
<name>A6BKR2_9FIRM</name>
<dbReference type="Proteomes" id="UP000004016">
    <property type="component" value="Unassembled WGS sequence"/>
</dbReference>
<proteinExistence type="predicted"/>
<dbReference type="CDD" id="cd22355">
    <property type="entry name" value="Sau3AI_C"/>
    <property type="match status" value="1"/>
</dbReference>
<organism evidence="5 6">
    <name type="scientific">Dorea longicatena DSM 13814</name>
    <dbReference type="NCBI Taxonomy" id="411462"/>
    <lineage>
        <taxon>Bacteria</taxon>
        <taxon>Bacillati</taxon>
        <taxon>Bacillota</taxon>
        <taxon>Clostridia</taxon>
        <taxon>Lachnospirales</taxon>
        <taxon>Lachnospiraceae</taxon>
        <taxon>Dorea</taxon>
    </lineage>
</organism>
<dbReference type="HOGENOM" id="CLU_514675_0_0_9"/>
<dbReference type="GO" id="GO:0004519">
    <property type="term" value="F:endonuclease activity"/>
    <property type="evidence" value="ECO:0007669"/>
    <property type="project" value="UniProtKB-KW"/>
</dbReference>
<dbReference type="GeneID" id="93135738"/>
<evidence type="ECO:0000313" key="5">
    <source>
        <dbReference type="EMBL" id="EDM61721.1"/>
    </source>
</evidence>
<dbReference type="InterPro" id="IPR011335">
    <property type="entry name" value="Restrct_endonuc-II-like"/>
</dbReference>
<keyword evidence="3" id="KW-0378">Hydrolase</keyword>
<dbReference type="InterPro" id="IPR011337">
    <property type="entry name" value="DNA_rep_MutH/RE_typeII_Sau3AI"/>
</dbReference>
<dbReference type="AlphaFoldDB" id="A6BKR2"/>
<dbReference type="GO" id="GO:0016787">
    <property type="term" value="F:hydrolase activity"/>
    <property type="evidence" value="ECO:0007669"/>
    <property type="project" value="UniProtKB-KW"/>
</dbReference>
<comment type="caution">
    <text evidence="5">The sequence shown here is derived from an EMBL/GenBank/DDBJ whole genome shotgun (WGS) entry which is preliminary data.</text>
</comment>
<dbReference type="eggNOG" id="ENOG502Z8DM">
    <property type="taxonomic scope" value="Bacteria"/>
</dbReference>
<reference evidence="5 6" key="1">
    <citation type="submission" date="2007-03" db="EMBL/GenBank/DDBJ databases">
        <authorList>
            <person name="Fulton L."/>
            <person name="Clifton S."/>
            <person name="Fulton B."/>
            <person name="Xu J."/>
            <person name="Minx P."/>
            <person name="Pepin K.H."/>
            <person name="Johnson M."/>
            <person name="Thiruvilangam P."/>
            <person name="Bhonagiri V."/>
            <person name="Nash W.E."/>
            <person name="Mardis E.R."/>
            <person name="Wilson R.K."/>
        </authorList>
    </citation>
    <scope>NUCLEOTIDE SEQUENCE [LARGE SCALE GENOMIC DNA]</scope>
    <source>
        <strain evidence="5 6">DSM 13814</strain>
    </source>
</reference>
<evidence type="ECO:0000259" key="4">
    <source>
        <dbReference type="SMART" id="SM00927"/>
    </source>
</evidence>
<gene>
    <name evidence="5" type="ORF">DORLON_02918</name>
</gene>
<keyword evidence="1" id="KW-0540">Nuclease</keyword>
<evidence type="ECO:0000256" key="3">
    <source>
        <dbReference type="ARBA" id="ARBA00022801"/>
    </source>
</evidence>
<dbReference type="EMBL" id="AAXB02000026">
    <property type="protein sequence ID" value="EDM61721.1"/>
    <property type="molecule type" value="Genomic_DNA"/>
</dbReference>
<dbReference type="InterPro" id="IPR037057">
    <property type="entry name" value="DNA_rep_MutH/T2_RE_sf"/>
</dbReference>
<dbReference type="Pfam" id="PF02976">
    <property type="entry name" value="MutH"/>
    <property type="match status" value="1"/>
</dbReference>
<reference evidence="5 6" key="2">
    <citation type="submission" date="2007-04" db="EMBL/GenBank/DDBJ databases">
        <title>Draft genome sequence of Dorea longicatena (DSM 13814).</title>
        <authorList>
            <person name="Sudarsanam P."/>
            <person name="Ley R."/>
            <person name="Guruge J."/>
            <person name="Turnbaugh P.J."/>
            <person name="Mahowald M."/>
            <person name="Liep D."/>
            <person name="Gordon J."/>
        </authorList>
    </citation>
    <scope>NUCLEOTIDE SEQUENCE [LARGE SCALE GENOMIC DNA]</scope>
    <source>
        <strain evidence="5 6">DSM 13814</strain>
    </source>
</reference>
<evidence type="ECO:0000256" key="2">
    <source>
        <dbReference type="ARBA" id="ARBA00022759"/>
    </source>
</evidence>
<protein>
    <recommendedName>
        <fullName evidence="4">DNA mismatch repair MutH/Type II restriction enzyme Sau3AI domain-containing protein</fullName>
    </recommendedName>
</protein>
<sequence length="517" mass="59701">MSNHIYDKNALIHRLEGYLGKTFEMIDNKEMFKHVQDFNLQKGIAGSVVEQCIFEYPPDSKQEADLIIVDGIENVKTELKTTGMLIREKPRKHYVAKEPMSITAVGVYDIAEQEFETSHFWEKLEHMLIIYYYYAATHAVSAYEYKDFPVVGYEFHEFSDDEIEVLRNDWEHVRTLCAKVVSHHSGPRDKNWKEAVKQEYIEVHGELRRVLSYIDLAPKFPPRFRLKKPTVSSIIAKHFGYDLEQLPGRYVSILDIDAKCRELINMYAGKNIRQLINHFDLNLPTDGRLSMKAIAEKIVIAMFGGTVKKLNQIELFEQFGLIAKTITFTSKGGRTEDMKLYHIDFGEMIKETVIDDDGTKRAMTFEDSDMYAYFADHAFLCIMFQESSRDSETEYRPNSLSSNVFIGFKRIVFSDEFIDTKVRKLWEDTRDKIMHHKLTDVVQKRSDGSTVTLKSGKVSTAPNFLKGSENDVFVRGSGKDSSIQSKTECVNGIRMLPQYVWIKGLSVVEELKKTPEI</sequence>
<dbReference type="Gene3D" id="3.40.600.10">
    <property type="entry name" value="DNA mismatch repair MutH/Restriction endonuclease, type II"/>
    <property type="match status" value="2"/>
</dbReference>
<accession>A6BKR2</accession>
<dbReference type="SMART" id="SM00927">
    <property type="entry name" value="MutH"/>
    <property type="match status" value="1"/>
</dbReference>
<feature type="domain" description="DNA mismatch repair MutH/Type II restriction enzyme Sau3AI" evidence="4">
    <location>
        <begin position="56"/>
        <end position="169"/>
    </location>
</feature>
<dbReference type="GO" id="GO:0003677">
    <property type="term" value="F:DNA binding"/>
    <property type="evidence" value="ECO:0007669"/>
    <property type="project" value="InterPro"/>
</dbReference>